<dbReference type="SUPFAM" id="SSF47413">
    <property type="entry name" value="lambda repressor-like DNA-binding domains"/>
    <property type="match status" value="1"/>
</dbReference>
<feature type="region of interest" description="Disordered" evidence="1">
    <location>
        <begin position="170"/>
        <end position="190"/>
    </location>
</feature>
<gene>
    <name evidence="3" type="ORF">C7959_10889</name>
</gene>
<dbReference type="InterPro" id="IPR001387">
    <property type="entry name" value="Cro/C1-type_HTH"/>
</dbReference>
<dbReference type="EMBL" id="SOEG01000008">
    <property type="protein sequence ID" value="TDX52167.1"/>
    <property type="molecule type" value="Genomic_DNA"/>
</dbReference>
<dbReference type="Gene3D" id="1.10.260.40">
    <property type="entry name" value="lambda repressor-like DNA-binding domains"/>
    <property type="match status" value="1"/>
</dbReference>
<dbReference type="Pfam" id="PF01381">
    <property type="entry name" value="HTH_3"/>
    <property type="match status" value="1"/>
</dbReference>
<dbReference type="InterPro" id="IPR010982">
    <property type="entry name" value="Lambda_DNA-bd_dom_sf"/>
</dbReference>
<protein>
    <submittedName>
        <fullName evidence="3">Helix-turn-helix protein</fullName>
    </submittedName>
</protein>
<evidence type="ECO:0000259" key="2">
    <source>
        <dbReference type="PROSITE" id="PS50943"/>
    </source>
</evidence>
<dbReference type="GO" id="GO:0003677">
    <property type="term" value="F:DNA binding"/>
    <property type="evidence" value="ECO:0007669"/>
    <property type="project" value="InterPro"/>
</dbReference>
<comment type="caution">
    <text evidence="3">The sequence shown here is derived from an EMBL/GenBank/DDBJ whole genome shotgun (WGS) entry which is preliminary data.</text>
</comment>
<dbReference type="RefSeq" id="WP_166667913.1">
    <property type="nucleotide sequence ID" value="NZ_SOEG01000008.1"/>
</dbReference>
<evidence type="ECO:0000313" key="4">
    <source>
        <dbReference type="Proteomes" id="UP000295832"/>
    </source>
</evidence>
<dbReference type="Proteomes" id="UP000295832">
    <property type="component" value="Unassembled WGS sequence"/>
</dbReference>
<proteinExistence type="predicted"/>
<evidence type="ECO:0000256" key="1">
    <source>
        <dbReference type="SAM" id="MobiDB-lite"/>
    </source>
</evidence>
<dbReference type="STRING" id="926561.GCA_000379025_02680"/>
<feature type="domain" description="HTH cro/C1-type" evidence="2">
    <location>
        <begin position="7"/>
        <end position="37"/>
    </location>
</feature>
<dbReference type="AlphaFoldDB" id="A0A4R8GZI6"/>
<accession>A0A4R8GZI6</accession>
<keyword evidence="4" id="KW-1185">Reference proteome</keyword>
<organism evidence="3 4">
    <name type="scientific">Orenia marismortui</name>
    <dbReference type="NCBI Taxonomy" id="46469"/>
    <lineage>
        <taxon>Bacteria</taxon>
        <taxon>Bacillati</taxon>
        <taxon>Bacillota</taxon>
        <taxon>Clostridia</taxon>
        <taxon>Halanaerobiales</taxon>
        <taxon>Halobacteroidaceae</taxon>
        <taxon>Orenia</taxon>
    </lineage>
</organism>
<dbReference type="CDD" id="cd00093">
    <property type="entry name" value="HTH_XRE"/>
    <property type="match status" value="1"/>
</dbReference>
<sequence length="190" mass="21747">MCLASELKNVRENLGMNQAEFGAIIGFGRTTISNMEKKEKDIPDFVVEQVVKKTKSWKLAVEKCQECRTNIFCAPYLDSANDNPFSVLVKLKEELSEAMDAVDELLTMGIINKTSRDDLTDREFEKMGELLEQVYDLSPATQFTILRFAEEYDLDPVRIRSRNKMKLEKNGAIKRKNSPAPTDEYKHSLI</sequence>
<evidence type="ECO:0000313" key="3">
    <source>
        <dbReference type="EMBL" id="TDX52167.1"/>
    </source>
</evidence>
<name>A0A4R8GZI6_9FIRM</name>
<dbReference type="PROSITE" id="PS50943">
    <property type="entry name" value="HTH_CROC1"/>
    <property type="match status" value="1"/>
</dbReference>
<reference evidence="3 4" key="1">
    <citation type="submission" date="2019-03" db="EMBL/GenBank/DDBJ databases">
        <title>Subsurface microbial communities from deep shales in Ohio and West Virginia, USA.</title>
        <authorList>
            <person name="Wrighton K."/>
        </authorList>
    </citation>
    <scope>NUCLEOTIDE SEQUENCE [LARGE SCALE GENOMIC DNA]</scope>
    <source>
        <strain evidence="3 4">MSL 6dP</strain>
    </source>
</reference>